<evidence type="ECO:0000256" key="11">
    <source>
        <dbReference type="ARBA" id="ARBA00022840"/>
    </source>
</evidence>
<dbReference type="GO" id="GO:0005524">
    <property type="term" value="F:ATP binding"/>
    <property type="evidence" value="ECO:0007669"/>
    <property type="project" value="UniProtKB-UniRule"/>
</dbReference>
<evidence type="ECO:0000256" key="6">
    <source>
        <dbReference type="ARBA" id="ARBA00012102"/>
    </source>
</evidence>
<dbReference type="SUPFAM" id="SSF53067">
    <property type="entry name" value="Actin-like ATPase domain"/>
    <property type="match status" value="2"/>
</dbReference>
<dbReference type="UniPathway" id="UPA00241">
    <property type="reaction ID" value="UER00352"/>
</dbReference>
<organism evidence="17">
    <name type="scientific">Magnetococcus massalia (strain MO-1)</name>
    <dbReference type="NCBI Taxonomy" id="451514"/>
    <lineage>
        <taxon>Bacteria</taxon>
        <taxon>Pseudomonadati</taxon>
        <taxon>Pseudomonadota</taxon>
        <taxon>Magnetococcia</taxon>
        <taxon>Magnetococcales</taxon>
        <taxon>Magnetococcaceae</taxon>
        <taxon>Magnetococcus</taxon>
    </lineage>
</organism>
<keyword evidence="9 16" id="KW-0547">Nucleotide-binding</keyword>
<dbReference type="NCBIfam" id="NF009848">
    <property type="entry name" value="PRK13318.1-6"/>
    <property type="match status" value="1"/>
</dbReference>
<keyword evidence="13 16" id="KW-0173">Coenzyme A biosynthesis</keyword>
<dbReference type="GO" id="GO:0005737">
    <property type="term" value="C:cytoplasm"/>
    <property type="evidence" value="ECO:0007669"/>
    <property type="project" value="UniProtKB-SubCell"/>
</dbReference>
<dbReference type="GO" id="GO:0015937">
    <property type="term" value="P:coenzyme A biosynthetic process"/>
    <property type="evidence" value="ECO:0007669"/>
    <property type="project" value="UniProtKB-UniRule"/>
</dbReference>
<evidence type="ECO:0000256" key="5">
    <source>
        <dbReference type="ARBA" id="ARBA00011738"/>
    </source>
</evidence>
<dbReference type="AlphaFoldDB" id="A0A1S7LKR6"/>
<evidence type="ECO:0000313" key="17">
    <source>
        <dbReference type="EMBL" id="CRH06356.1"/>
    </source>
</evidence>
<evidence type="ECO:0000256" key="16">
    <source>
        <dbReference type="HAMAP-Rule" id="MF_01274"/>
    </source>
</evidence>
<feature type="active site" description="Proton acceptor" evidence="16">
    <location>
        <position position="109"/>
    </location>
</feature>
<comment type="caution">
    <text evidence="16">Lacks conserved residue(s) required for the propagation of feature annotation.</text>
</comment>
<evidence type="ECO:0000256" key="9">
    <source>
        <dbReference type="ARBA" id="ARBA00022741"/>
    </source>
</evidence>
<keyword evidence="10 16" id="KW-0418">Kinase</keyword>
<dbReference type="PANTHER" id="PTHR34265:SF1">
    <property type="entry name" value="TYPE III PANTOTHENATE KINASE"/>
    <property type="match status" value="1"/>
</dbReference>
<dbReference type="EC" id="2.7.1.33" evidence="6 16"/>
<accession>A0A1S7LKR6</accession>
<feature type="binding site" evidence="16">
    <location>
        <position position="184"/>
    </location>
    <ligand>
        <name>substrate</name>
    </ligand>
</feature>
<evidence type="ECO:0000256" key="14">
    <source>
        <dbReference type="ARBA" id="ARBA00038036"/>
    </source>
</evidence>
<name>A0A1S7LKR6_MAGMO</name>
<evidence type="ECO:0000256" key="12">
    <source>
        <dbReference type="ARBA" id="ARBA00022958"/>
    </source>
</evidence>
<dbReference type="Gene3D" id="3.30.420.40">
    <property type="match status" value="2"/>
</dbReference>
<proteinExistence type="inferred from homology"/>
<dbReference type="PANTHER" id="PTHR34265">
    <property type="entry name" value="TYPE III PANTOTHENATE KINASE"/>
    <property type="match status" value="1"/>
</dbReference>
<comment type="catalytic activity">
    <reaction evidence="1 16">
        <text>(R)-pantothenate + ATP = (R)-4'-phosphopantothenate + ADP + H(+)</text>
        <dbReference type="Rhea" id="RHEA:16373"/>
        <dbReference type="ChEBI" id="CHEBI:10986"/>
        <dbReference type="ChEBI" id="CHEBI:15378"/>
        <dbReference type="ChEBI" id="CHEBI:29032"/>
        <dbReference type="ChEBI" id="CHEBI:30616"/>
        <dbReference type="ChEBI" id="CHEBI:456216"/>
        <dbReference type="EC" id="2.7.1.33"/>
    </reaction>
</comment>
<comment type="cofactor">
    <cofactor evidence="2">
        <name>K(+)</name>
        <dbReference type="ChEBI" id="CHEBI:29103"/>
    </cofactor>
</comment>
<reference evidence="17" key="1">
    <citation type="submission" date="2015-04" db="EMBL/GenBank/DDBJ databases">
        <authorList>
            <person name="Syromyatnikov M.Y."/>
            <person name="Popov V.N."/>
        </authorList>
    </citation>
    <scope>NUCLEOTIDE SEQUENCE</scope>
    <source>
        <strain evidence="17">MO-1</strain>
    </source>
</reference>
<feature type="binding site" evidence="16">
    <location>
        <position position="132"/>
    </location>
    <ligand>
        <name>ATP</name>
        <dbReference type="ChEBI" id="CHEBI:30616"/>
    </ligand>
</feature>
<feature type="binding site" evidence="16">
    <location>
        <position position="129"/>
    </location>
    <ligand>
        <name>K(+)</name>
        <dbReference type="ChEBI" id="CHEBI:29103"/>
    </ligand>
</feature>
<evidence type="ECO:0000256" key="4">
    <source>
        <dbReference type="ARBA" id="ARBA00005225"/>
    </source>
</evidence>
<keyword evidence="16" id="KW-0479">Metal-binding</keyword>
<comment type="subunit">
    <text evidence="5 16">Homodimer.</text>
</comment>
<keyword evidence="7 16" id="KW-0963">Cytoplasm</keyword>
<evidence type="ECO:0000256" key="2">
    <source>
        <dbReference type="ARBA" id="ARBA00001958"/>
    </source>
</evidence>
<dbReference type="NCBIfam" id="TIGR00671">
    <property type="entry name" value="baf"/>
    <property type="match status" value="1"/>
</dbReference>
<protein>
    <recommendedName>
        <fullName evidence="15 16">Type III pantothenate kinase</fullName>
        <ecNumber evidence="6 16">2.7.1.33</ecNumber>
    </recommendedName>
    <alternativeName>
        <fullName evidence="16">PanK-III</fullName>
    </alternativeName>
    <alternativeName>
        <fullName evidence="16">Pantothenic acid kinase</fullName>
    </alternativeName>
</protein>
<comment type="pathway">
    <text evidence="4 16">Cofactor biosynthesis; coenzyme A biosynthesis; CoA from (R)-pantothenate: step 1/5.</text>
</comment>
<dbReference type="GO" id="GO:0004594">
    <property type="term" value="F:pantothenate kinase activity"/>
    <property type="evidence" value="ECO:0007669"/>
    <property type="project" value="UniProtKB-UniRule"/>
</dbReference>
<dbReference type="Pfam" id="PF03309">
    <property type="entry name" value="Pan_kinase"/>
    <property type="match status" value="1"/>
</dbReference>
<evidence type="ECO:0000256" key="8">
    <source>
        <dbReference type="ARBA" id="ARBA00022679"/>
    </source>
</evidence>
<dbReference type="InterPro" id="IPR043129">
    <property type="entry name" value="ATPase_NBD"/>
</dbReference>
<sequence>MLLVIDVGNTNIVLGLCDGDKLAHYARIATRIERTGDEYGIIIANLFALKGIKLTDVHAVIIASVVPPVQSALQRAIRRYFAITALVVGPDMKSGLPITDETPQGVGADRLVNAVAAYETVGHAAIVVDFGTATTFDLIGPDGAYLGGAIAPGINASLDALFEKTAKLPRIELGQPEKVVGKNTETAMRSGLYWGYVGLVDGLISRMLEEAAFERITVIATGGLAKLIAKDSQTIDKVDDMLTLQGLRLLYQLNR</sequence>
<dbReference type="NCBIfam" id="NF009855">
    <property type="entry name" value="PRK13321.1"/>
    <property type="match status" value="1"/>
</dbReference>
<gene>
    <name evidence="16 17" type="primary">coaX</name>
    <name evidence="17" type="ORF">MAGMO_2190</name>
</gene>
<feature type="binding site" evidence="16">
    <location>
        <begin position="107"/>
        <end position="110"/>
    </location>
    <ligand>
        <name>substrate</name>
    </ligand>
</feature>
<keyword evidence="12 16" id="KW-0630">Potassium</keyword>
<evidence type="ECO:0000256" key="7">
    <source>
        <dbReference type="ARBA" id="ARBA00022490"/>
    </source>
</evidence>
<dbReference type="GO" id="GO:0046872">
    <property type="term" value="F:metal ion binding"/>
    <property type="evidence" value="ECO:0007669"/>
    <property type="project" value="UniProtKB-KW"/>
</dbReference>
<keyword evidence="11 16" id="KW-0067">ATP-binding</keyword>
<evidence type="ECO:0000256" key="13">
    <source>
        <dbReference type="ARBA" id="ARBA00022993"/>
    </source>
</evidence>
<dbReference type="InterPro" id="IPR004619">
    <property type="entry name" value="Type_III_PanK"/>
</dbReference>
<evidence type="ECO:0000256" key="3">
    <source>
        <dbReference type="ARBA" id="ARBA00004496"/>
    </source>
</evidence>
<evidence type="ECO:0000256" key="1">
    <source>
        <dbReference type="ARBA" id="ARBA00001206"/>
    </source>
</evidence>
<feature type="binding site" evidence="16">
    <location>
        <begin position="6"/>
        <end position="13"/>
    </location>
    <ligand>
        <name>ATP</name>
        <dbReference type="ChEBI" id="CHEBI:30616"/>
    </ligand>
</feature>
<comment type="similarity">
    <text evidence="14 16">Belongs to the type III pantothenate kinase family.</text>
</comment>
<comment type="subcellular location">
    <subcellularLocation>
        <location evidence="3 16">Cytoplasm</location>
    </subcellularLocation>
</comment>
<evidence type="ECO:0000256" key="10">
    <source>
        <dbReference type="ARBA" id="ARBA00022777"/>
    </source>
</evidence>
<dbReference type="CDD" id="cd24015">
    <property type="entry name" value="ASKHA_NBD_PanK-III"/>
    <property type="match status" value="1"/>
</dbReference>
<dbReference type="EMBL" id="LO017727">
    <property type="protein sequence ID" value="CRH06356.1"/>
    <property type="molecule type" value="Genomic_DNA"/>
</dbReference>
<evidence type="ECO:0000256" key="15">
    <source>
        <dbReference type="ARBA" id="ARBA00040883"/>
    </source>
</evidence>
<dbReference type="HAMAP" id="MF_01274">
    <property type="entry name" value="Pantothen_kinase_3"/>
    <property type="match status" value="1"/>
</dbReference>
<comment type="cofactor">
    <cofactor evidence="16">
        <name>NH4(+)</name>
        <dbReference type="ChEBI" id="CHEBI:28938"/>
    </cofactor>
    <cofactor evidence="16">
        <name>K(+)</name>
        <dbReference type="ChEBI" id="CHEBI:29103"/>
    </cofactor>
    <text evidence="16">A monovalent cation. Ammonium or potassium.</text>
</comment>
<comment type="function">
    <text evidence="16">Catalyzes the phosphorylation of pantothenate (Pan), the first step in CoA biosynthesis.</text>
</comment>
<keyword evidence="8 16" id="KW-0808">Transferase</keyword>